<accession>A0A1I5V037</accession>
<keyword evidence="3" id="KW-1185">Reference proteome</keyword>
<evidence type="ECO:0000313" key="2">
    <source>
        <dbReference type="EMBL" id="SFQ00855.1"/>
    </source>
</evidence>
<feature type="region of interest" description="Disordered" evidence="1">
    <location>
        <begin position="253"/>
        <end position="553"/>
    </location>
</feature>
<dbReference type="EMBL" id="FOWW01000004">
    <property type="protein sequence ID" value="SFQ00855.1"/>
    <property type="molecule type" value="Genomic_DNA"/>
</dbReference>
<feature type="region of interest" description="Disordered" evidence="1">
    <location>
        <begin position="107"/>
        <end position="126"/>
    </location>
</feature>
<feature type="region of interest" description="Disordered" evidence="1">
    <location>
        <begin position="36"/>
        <end position="85"/>
    </location>
</feature>
<feature type="compositionally biased region" description="Polar residues" evidence="1">
    <location>
        <begin position="174"/>
        <end position="185"/>
    </location>
</feature>
<feature type="compositionally biased region" description="Low complexity" evidence="1">
    <location>
        <begin position="395"/>
        <end position="409"/>
    </location>
</feature>
<feature type="compositionally biased region" description="Polar residues" evidence="1">
    <location>
        <begin position="1"/>
        <end position="12"/>
    </location>
</feature>
<gene>
    <name evidence="2" type="ORF">SAMN05421810_104177</name>
</gene>
<feature type="compositionally biased region" description="Low complexity" evidence="1">
    <location>
        <begin position="253"/>
        <end position="263"/>
    </location>
</feature>
<evidence type="ECO:0000256" key="1">
    <source>
        <dbReference type="SAM" id="MobiDB-lite"/>
    </source>
</evidence>
<name>A0A1I5V037_9PSEU</name>
<protein>
    <submittedName>
        <fullName evidence="2">Uncharacterized protein</fullName>
    </submittedName>
</protein>
<feature type="compositionally biased region" description="Polar residues" evidence="1">
    <location>
        <begin position="465"/>
        <end position="479"/>
    </location>
</feature>
<feature type="compositionally biased region" description="Polar residues" evidence="1">
    <location>
        <begin position="516"/>
        <end position="537"/>
    </location>
</feature>
<feature type="compositionally biased region" description="Low complexity" evidence="1">
    <location>
        <begin position="343"/>
        <end position="355"/>
    </location>
</feature>
<dbReference type="Proteomes" id="UP000198727">
    <property type="component" value="Unassembled WGS sequence"/>
</dbReference>
<feature type="compositionally biased region" description="Basic residues" evidence="1">
    <location>
        <begin position="436"/>
        <end position="459"/>
    </location>
</feature>
<organism evidence="2 3">
    <name type="scientific">Amycolatopsis arida</name>
    <dbReference type="NCBI Taxonomy" id="587909"/>
    <lineage>
        <taxon>Bacteria</taxon>
        <taxon>Bacillati</taxon>
        <taxon>Actinomycetota</taxon>
        <taxon>Actinomycetes</taxon>
        <taxon>Pseudonocardiales</taxon>
        <taxon>Pseudonocardiaceae</taxon>
        <taxon>Amycolatopsis</taxon>
    </lineage>
</organism>
<reference evidence="3" key="1">
    <citation type="submission" date="2016-10" db="EMBL/GenBank/DDBJ databases">
        <authorList>
            <person name="Varghese N."/>
            <person name="Submissions S."/>
        </authorList>
    </citation>
    <scope>NUCLEOTIDE SEQUENCE [LARGE SCALE GENOMIC DNA]</scope>
    <source>
        <strain evidence="3">CGMCC 4.5579</strain>
    </source>
</reference>
<feature type="region of interest" description="Disordered" evidence="1">
    <location>
        <begin position="1"/>
        <end position="22"/>
    </location>
</feature>
<feature type="compositionally biased region" description="Low complexity" evidence="1">
    <location>
        <begin position="492"/>
        <end position="513"/>
    </location>
</feature>
<dbReference type="STRING" id="587909.SAMN05421810_104177"/>
<dbReference type="AlphaFoldDB" id="A0A1I5V037"/>
<feature type="region of interest" description="Disordered" evidence="1">
    <location>
        <begin position="165"/>
        <end position="193"/>
    </location>
</feature>
<sequence>MPQRPPRSTTLPSGGLLGASTNSPAVALASNAIPPMPIREQASSPPVMSIRRPTVPPARVTPPSARKPSVSRTSPVTRAARRSTDQVFDLASSGCRALVPRRSMLPPTVTSSRRRVPSMVQCASTRSPETLARLTNRASRPSPWTVAFRHTSPCTVAPTSRTCPWIRPVPSRSPAISTPSRSTAGPGNGSYPWRRISMRARASRSEPAMWALGIRIAPVASSCPLSSTLPPARSRSATSAARPPALIAWARSSVRAPVSRASRNTTSPATARLGRYSTPSALNRRDSSWSLSPSRLPPTRRPSPLSATPAGLSRVAPERMTSPPVRRPWTRTSPLTRSRRADSSPVTTSRSASSALPPGCRSALLVSTSEPPMAASVRSTAPAGGSCSATTPRRTVAAPSSDTSSATTALRTRHTSPRLWRWRAASPGSQQWRNSRPSRRASRRSRGRSNRQRSNRSRYGRSAPHRSSQPVTWASSSSKVGAAGLGPRRHAASTGSASRRSRSAASTSRWSGAGSNGSNRSTGAGSASSPTLSTRRNSGIRHPPDTPTRGGQA</sequence>
<evidence type="ECO:0000313" key="3">
    <source>
        <dbReference type="Proteomes" id="UP000198727"/>
    </source>
</evidence>
<proteinExistence type="predicted"/>